<feature type="compositionally biased region" description="Basic and acidic residues" evidence="1">
    <location>
        <begin position="850"/>
        <end position="863"/>
    </location>
</feature>
<reference evidence="2" key="2">
    <citation type="submission" date="2021-08" db="EMBL/GenBank/DDBJ databases">
        <authorList>
            <person name="Gostincar C."/>
            <person name="Sun X."/>
            <person name="Song Z."/>
            <person name="Gunde-Cimerman N."/>
        </authorList>
    </citation>
    <scope>NUCLEOTIDE SEQUENCE</scope>
    <source>
        <strain evidence="2">EXF-9298</strain>
    </source>
</reference>
<feature type="compositionally biased region" description="Low complexity" evidence="1">
    <location>
        <begin position="10"/>
        <end position="23"/>
    </location>
</feature>
<dbReference type="EMBL" id="JAHFXS010002323">
    <property type="protein sequence ID" value="KAG9972841.1"/>
    <property type="molecule type" value="Genomic_DNA"/>
</dbReference>
<reference evidence="2" key="1">
    <citation type="journal article" date="2021" name="J Fungi (Basel)">
        <title>Virulence traits and population genomics of the black yeast Aureobasidium melanogenum.</title>
        <authorList>
            <person name="Cernosa A."/>
            <person name="Sun X."/>
            <person name="Gostincar C."/>
            <person name="Fang C."/>
            <person name="Gunde-Cimerman N."/>
            <person name="Song Z."/>
        </authorList>
    </citation>
    <scope>NUCLEOTIDE SEQUENCE</scope>
    <source>
        <strain evidence="2">EXF-9298</strain>
    </source>
</reference>
<feature type="region of interest" description="Disordered" evidence="1">
    <location>
        <begin position="371"/>
        <end position="398"/>
    </location>
</feature>
<evidence type="ECO:0000313" key="2">
    <source>
        <dbReference type="EMBL" id="KAG9972841.1"/>
    </source>
</evidence>
<feature type="region of interest" description="Disordered" evidence="1">
    <location>
        <begin position="753"/>
        <end position="786"/>
    </location>
</feature>
<feature type="region of interest" description="Disordered" evidence="1">
    <location>
        <begin position="825"/>
        <end position="875"/>
    </location>
</feature>
<feature type="region of interest" description="Disordered" evidence="1">
    <location>
        <begin position="913"/>
        <end position="945"/>
    </location>
</feature>
<keyword evidence="3" id="KW-1185">Reference proteome</keyword>
<feature type="compositionally biased region" description="Basic and acidic residues" evidence="1">
    <location>
        <begin position="130"/>
        <end position="174"/>
    </location>
</feature>
<feature type="compositionally biased region" description="Polar residues" evidence="1">
    <location>
        <begin position="28"/>
        <end position="49"/>
    </location>
</feature>
<evidence type="ECO:0000256" key="1">
    <source>
        <dbReference type="SAM" id="MobiDB-lite"/>
    </source>
</evidence>
<feature type="compositionally biased region" description="Acidic residues" evidence="1">
    <location>
        <begin position="572"/>
        <end position="585"/>
    </location>
</feature>
<feature type="non-terminal residue" evidence="2">
    <location>
        <position position="1071"/>
    </location>
</feature>
<feature type="region of interest" description="Disordered" evidence="1">
    <location>
        <begin position="553"/>
        <end position="593"/>
    </location>
</feature>
<name>A0A9P8FIU0_AURME</name>
<feature type="region of interest" description="Disordered" evidence="1">
    <location>
        <begin position="77"/>
        <end position="316"/>
    </location>
</feature>
<dbReference type="AlphaFoldDB" id="A0A9P8FIU0"/>
<feature type="compositionally biased region" description="Acidic residues" evidence="1">
    <location>
        <begin position="773"/>
        <end position="782"/>
    </location>
</feature>
<feature type="compositionally biased region" description="Polar residues" evidence="1">
    <location>
        <begin position="101"/>
        <end position="115"/>
    </location>
</feature>
<feature type="compositionally biased region" description="Polar residues" evidence="1">
    <location>
        <begin position="930"/>
        <end position="940"/>
    </location>
</feature>
<sequence length="1071" mass="119485">MKQEQDRASLRSSSIASESLSQAREGRQQSIDRVISTRSRNHSTSSYANSIVDVNNHARWGGYSPGGYITSPAVSRVSSFHRPSGMPEPVQEGRPLDSPLASPTSYSSPRRQPSHYSFAATIEDAELLDAQEKPSTDADKTPEPEHQEWDKSSRRLSDLDELSHYSHDDKKPYDEQDEQSLYSRDQQSHYSQPDQQSHYSHDDRQPPQQQQYSHQHKISQEEEWQQQAHDLYQQAADQDAYNDFVQNPPDRPPTTDTFRDARSLFKDFDGVHYSPGPDEDGPGGAQRRMSRMSRQPRPTSYARPMSYAQPPPNEGMVYYPAPVPRMLNLPKRLSQLPSANQQAQRRSQVLSAMPLASRQSAPWLPGLDLEEQEPEEGAPHSGPSSPQIKQQRRSMMDLQASRMSTANLPPQLRASVFFDTEGQRSPTEVKIQSASAVATLDSILAASVNAPVNVFTDHPFAGTSGQEIYAQERPANRRSATLSKLDMIMDENEKKGHDRSVSAGTIEKPMMSKRNSMMTVLTDFGGKSEGKKLKKRNSKMSLMTDMDLNDGGDTATEFAKSRPASVHFGNLDVEEPAEPSPEAEEEHTQAPVQRVAADRESIYNDEQDMQMPFFAQPTTLLAELQARKAHQKSRNRAAADAFPDGMHSTLLQMDAVKQVEKNKKQKHGRARLAWEAPGAEDDENEDEDVPLGVLYPTKNGLINRGKKDESDWDRPLGLMEKREFEDNEPLSSRRFRLKGVPAAEARQILQEMERQRREAALPQPEAVPLPGEDSNDDEDPDEPLGQRLRRLKQKQMLNAALGDVAEADKRKSTAFSEDILSTFGGITGTKAETETPEPEEETLGQRRARLQREREAEAKRGDTSDPPSVRTVRPPLLRSSSSLANLLAAHPVSSTGGPRSANAPAAGSLLADAARAEEEARRKLRERNRTSSYNRLTSGMPQHITPKPAPYLLSSKSTGAVPQYFNPQTLQPQQAPMMYPANMAAGGFPGYGFAQPPPFLQPTAQYPNMMFGGGYPGYGQMQMPQQTQMIPMQQQQAYAHMAQMQAAGGMHDPNVVAQRDLIDRWRQSIMH</sequence>
<feature type="compositionally biased region" description="Polar residues" evidence="1">
    <location>
        <begin position="179"/>
        <end position="198"/>
    </location>
</feature>
<feature type="compositionally biased region" description="Basic and acidic residues" evidence="1">
    <location>
        <begin position="257"/>
        <end position="270"/>
    </location>
</feature>
<accession>A0A9P8FIU0</accession>
<evidence type="ECO:0000313" key="3">
    <source>
        <dbReference type="Proteomes" id="UP000729357"/>
    </source>
</evidence>
<feature type="region of interest" description="Disordered" evidence="1">
    <location>
        <begin position="330"/>
        <end position="350"/>
    </location>
</feature>
<dbReference type="Proteomes" id="UP000729357">
    <property type="component" value="Unassembled WGS sequence"/>
</dbReference>
<organism evidence="2 3">
    <name type="scientific">Aureobasidium melanogenum</name>
    <name type="common">Aureobasidium pullulans var. melanogenum</name>
    <dbReference type="NCBI Taxonomy" id="46634"/>
    <lineage>
        <taxon>Eukaryota</taxon>
        <taxon>Fungi</taxon>
        <taxon>Dikarya</taxon>
        <taxon>Ascomycota</taxon>
        <taxon>Pezizomycotina</taxon>
        <taxon>Dothideomycetes</taxon>
        <taxon>Dothideomycetidae</taxon>
        <taxon>Dothideales</taxon>
        <taxon>Saccotheciaceae</taxon>
        <taxon>Aureobasidium</taxon>
    </lineage>
</organism>
<gene>
    <name evidence="2" type="ORF">KCU98_g13010</name>
</gene>
<proteinExistence type="predicted"/>
<protein>
    <submittedName>
        <fullName evidence="2">Uncharacterized protein</fullName>
    </submittedName>
</protein>
<comment type="caution">
    <text evidence="2">The sequence shown here is derived from an EMBL/GenBank/DDBJ whole genome shotgun (WGS) entry which is preliminary data.</text>
</comment>
<feature type="compositionally biased region" description="Polar residues" evidence="1">
    <location>
        <begin position="335"/>
        <end position="350"/>
    </location>
</feature>
<feature type="region of interest" description="Disordered" evidence="1">
    <location>
        <begin position="1"/>
        <end position="49"/>
    </location>
</feature>